<dbReference type="PANTHER" id="PTHR43280">
    <property type="entry name" value="ARAC-FAMILY TRANSCRIPTIONAL REGULATOR"/>
    <property type="match status" value="1"/>
</dbReference>
<accession>A0ABY3SDA6</accession>
<dbReference type="Pfam" id="PF12833">
    <property type="entry name" value="HTH_18"/>
    <property type="match status" value="1"/>
</dbReference>
<evidence type="ECO:0000256" key="1">
    <source>
        <dbReference type="ARBA" id="ARBA00023015"/>
    </source>
</evidence>
<dbReference type="InterPro" id="IPR020449">
    <property type="entry name" value="Tscrpt_reg_AraC-type_HTH"/>
</dbReference>
<keyword evidence="1" id="KW-0805">Transcription regulation</keyword>
<proteinExistence type="predicted"/>
<dbReference type="EMBL" id="CP090978">
    <property type="protein sequence ID" value="UJF31916.1"/>
    <property type="molecule type" value="Genomic_DNA"/>
</dbReference>
<reference evidence="5 6" key="1">
    <citation type="journal article" date="2024" name="Int. J. Syst. Evol. Microbiol.">
        <title>Paenibacillus hexagrammi sp. nov., a novel bacterium isolated from the gut content of Hexagrammos agrammus.</title>
        <authorList>
            <person name="Jung H.K."/>
            <person name="Kim D.G."/>
            <person name="Zin H."/>
            <person name="Park J."/>
            <person name="Jung H."/>
            <person name="Kim Y.O."/>
            <person name="Kong H.J."/>
            <person name="Kim J.W."/>
            <person name="Kim Y.S."/>
        </authorList>
    </citation>
    <scope>NUCLEOTIDE SEQUENCE [LARGE SCALE GENOMIC DNA]</scope>
    <source>
        <strain evidence="5 6">YPD9-1</strain>
    </source>
</reference>
<keyword evidence="6" id="KW-1185">Reference proteome</keyword>
<evidence type="ECO:0000259" key="4">
    <source>
        <dbReference type="PROSITE" id="PS01124"/>
    </source>
</evidence>
<dbReference type="Gene3D" id="1.10.10.60">
    <property type="entry name" value="Homeodomain-like"/>
    <property type="match status" value="2"/>
</dbReference>
<dbReference type="SUPFAM" id="SSF46689">
    <property type="entry name" value="Homeodomain-like"/>
    <property type="match status" value="2"/>
</dbReference>
<dbReference type="InterPro" id="IPR018060">
    <property type="entry name" value="HTH_AraC"/>
</dbReference>
<organism evidence="5 6">
    <name type="scientific">Paenibacillus hexagrammi</name>
    <dbReference type="NCBI Taxonomy" id="2908839"/>
    <lineage>
        <taxon>Bacteria</taxon>
        <taxon>Bacillati</taxon>
        <taxon>Bacillota</taxon>
        <taxon>Bacilli</taxon>
        <taxon>Bacillales</taxon>
        <taxon>Paenibacillaceae</taxon>
        <taxon>Paenibacillus</taxon>
    </lineage>
</organism>
<dbReference type="PRINTS" id="PR00032">
    <property type="entry name" value="HTHARAC"/>
</dbReference>
<dbReference type="Proteomes" id="UP001649230">
    <property type="component" value="Chromosome"/>
</dbReference>
<dbReference type="SMART" id="SM00342">
    <property type="entry name" value="HTH_ARAC"/>
    <property type="match status" value="1"/>
</dbReference>
<evidence type="ECO:0000256" key="2">
    <source>
        <dbReference type="ARBA" id="ARBA00023125"/>
    </source>
</evidence>
<dbReference type="PANTHER" id="PTHR43280:SF28">
    <property type="entry name" value="HTH-TYPE TRANSCRIPTIONAL ACTIVATOR RHAS"/>
    <property type="match status" value="1"/>
</dbReference>
<keyword evidence="2" id="KW-0238">DNA-binding</keyword>
<evidence type="ECO:0000313" key="6">
    <source>
        <dbReference type="Proteomes" id="UP001649230"/>
    </source>
</evidence>
<evidence type="ECO:0000256" key="3">
    <source>
        <dbReference type="ARBA" id="ARBA00023163"/>
    </source>
</evidence>
<protein>
    <submittedName>
        <fullName evidence="5">Helix-turn-helix domain-containing protein</fullName>
    </submittedName>
</protein>
<gene>
    <name evidence="5" type="ORF">L0M14_19440</name>
</gene>
<feature type="domain" description="HTH araC/xylS-type" evidence="4">
    <location>
        <begin position="176"/>
        <end position="274"/>
    </location>
</feature>
<dbReference type="PROSITE" id="PS01124">
    <property type="entry name" value="HTH_ARAC_FAMILY_2"/>
    <property type="match status" value="1"/>
</dbReference>
<keyword evidence="3" id="KW-0804">Transcription</keyword>
<name>A0ABY3SDA6_9BACL</name>
<evidence type="ECO:0000313" key="5">
    <source>
        <dbReference type="EMBL" id="UJF31916.1"/>
    </source>
</evidence>
<dbReference type="InterPro" id="IPR009057">
    <property type="entry name" value="Homeodomain-like_sf"/>
</dbReference>
<sequence>MQLLQQHILQSVKLGVSAVIYPEAVQMRGLAEAYNRLQRLMQLSMDKRQSVMVYKPSAEAADTHNSLWNLVEEMVTGLKQLHRSKTEDALARLQQLLEGLPGSSFARAYQMLHFLILHVLRELREMSSIDSQEEEAIWSKLDKSESVKHLLQVMTQLVNAGLEGTNKKKNSELLMAAAKDYIRTHYSSDFGIDDIAGTLGISSSYFSLLFKQYFGETFVEYMTKHRMEHAKSMLLLSDKSITEIGKAVGYAERRYFTKVFQKYTGEIPSEFRDKRK</sequence>
<dbReference type="RefSeq" id="WP_235118261.1">
    <property type="nucleotide sequence ID" value="NZ_CP090978.1"/>
</dbReference>